<evidence type="ECO:0000313" key="2">
    <source>
        <dbReference type="Proteomes" id="UP001432027"/>
    </source>
</evidence>
<dbReference type="PANTHER" id="PTHR13232">
    <property type="entry name" value="NAD(P)H-HYDRATE EPIMERASE"/>
    <property type="match status" value="1"/>
</dbReference>
<dbReference type="PANTHER" id="PTHR13232:SF10">
    <property type="entry name" value="NAD(P)H-HYDRATE EPIMERASE"/>
    <property type="match status" value="1"/>
</dbReference>
<dbReference type="AlphaFoldDB" id="A0AAV5U2E2"/>
<dbReference type="GO" id="GO:0052856">
    <property type="term" value="F:NAD(P)HX epimerase activity"/>
    <property type="evidence" value="ECO:0007669"/>
    <property type="project" value="TreeGrafter"/>
</dbReference>
<accession>A0AAV5U2E2</accession>
<feature type="non-terminal residue" evidence="1">
    <location>
        <position position="168"/>
    </location>
</feature>
<name>A0AAV5U2E2_9BILA</name>
<keyword evidence="2" id="KW-1185">Reference proteome</keyword>
<proteinExistence type="predicted"/>
<protein>
    <recommendedName>
        <fullName evidence="3">NAD(P)H-hydrate epimerase</fullName>
    </recommendedName>
</protein>
<evidence type="ECO:0008006" key="3">
    <source>
        <dbReference type="Google" id="ProtNLM"/>
    </source>
</evidence>
<dbReference type="GO" id="GO:0005739">
    <property type="term" value="C:mitochondrion"/>
    <property type="evidence" value="ECO:0007669"/>
    <property type="project" value="TreeGrafter"/>
</dbReference>
<comment type="caution">
    <text evidence="1">The sequence shown here is derived from an EMBL/GenBank/DDBJ whole genome shotgun (WGS) entry which is preliminary data.</text>
</comment>
<organism evidence="1 2">
    <name type="scientific">Pristionchus entomophagus</name>
    <dbReference type="NCBI Taxonomy" id="358040"/>
    <lineage>
        <taxon>Eukaryota</taxon>
        <taxon>Metazoa</taxon>
        <taxon>Ecdysozoa</taxon>
        <taxon>Nematoda</taxon>
        <taxon>Chromadorea</taxon>
        <taxon>Rhabditida</taxon>
        <taxon>Rhabditina</taxon>
        <taxon>Diplogasteromorpha</taxon>
        <taxon>Diplogasteroidea</taxon>
        <taxon>Neodiplogasteridae</taxon>
        <taxon>Pristionchus</taxon>
    </lineage>
</organism>
<dbReference type="InterPro" id="IPR032976">
    <property type="entry name" value="YJEFN_prot_NAXE-like"/>
</dbReference>
<dbReference type="EMBL" id="BTSX01000005">
    <property type="protein sequence ID" value="GMT00980.1"/>
    <property type="molecule type" value="Genomic_DNA"/>
</dbReference>
<evidence type="ECO:0000313" key="1">
    <source>
        <dbReference type="EMBL" id="GMT00980.1"/>
    </source>
</evidence>
<feature type="non-terminal residue" evidence="1">
    <location>
        <position position="1"/>
    </location>
</feature>
<sequence length="168" mass="19652">ALQLYKQKLEGIQTHNNTLKEATEAMTELANGVDQCNEGWALKGKRKHIKYSDEAKNFASKMFRQGDSAGRKMDPAEVERLMKENDQIKPYERMNAQQIRSYFGTLCKEQTNKRGRADEKEAEEKEVYWEDLADEDVENIDDLGRQMDDDVHDLIRKDIKDFFELVKE</sequence>
<gene>
    <name evidence="1" type="ORF">PENTCL1PPCAC_23154</name>
</gene>
<reference evidence="1" key="1">
    <citation type="submission" date="2023-10" db="EMBL/GenBank/DDBJ databases">
        <title>Genome assembly of Pristionchus species.</title>
        <authorList>
            <person name="Yoshida K."/>
            <person name="Sommer R.J."/>
        </authorList>
    </citation>
    <scope>NUCLEOTIDE SEQUENCE</scope>
    <source>
        <strain evidence="1">RS0144</strain>
    </source>
</reference>
<dbReference type="Proteomes" id="UP001432027">
    <property type="component" value="Unassembled WGS sequence"/>
</dbReference>